<keyword evidence="3" id="KW-1185">Reference proteome</keyword>
<protein>
    <submittedName>
        <fullName evidence="2">Molybdopterin guanine dinucleotide biosynthesis accessory protein MobB</fullName>
    </submittedName>
</protein>
<gene>
    <name evidence="2" type="ORF">C8N35_11029</name>
</gene>
<dbReference type="GO" id="GO:0005525">
    <property type="term" value="F:GTP binding"/>
    <property type="evidence" value="ECO:0007669"/>
    <property type="project" value="InterPro"/>
</dbReference>
<dbReference type="AlphaFoldDB" id="A0A2T5V1D9"/>
<dbReference type="InterPro" id="IPR027417">
    <property type="entry name" value="P-loop_NTPase"/>
</dbReference>
<dbReference type="OrthoDB" id="9804758at2"/>
<name>A0A2T5V1D9_9HYPH</name>
<dbReference type="PANTHER" id="PTHR40072:SF1">
    <property type="entry name" value="MOLYBDOPTERIN-GUANINE DINUCLEOTIDE BIOSYNTHESIS ADAPTER PROTEIN"/>
    <property type="match status" value="1"/>
</dbReference>
<dbReference type="RefSeq" id="WP_107991435.1">
    <property type="nucleotide sequence ID" value="NZ_QAYG01000010.1"/>
</dbReference>
<dbReference type="SUPFAM" id="SSF52540">
    <property type="entry name" value="P-loop containing nucleoside triphosphate hydrolases"/>
    <property type="match status" value="1"/>
</dbReference>
<sequence>MTQTVFGITGWKNSGKTTLVERLVAELTGRGYRISTIKHAHHAFDIDHQGTDSYRHREAGAVEVALVSGHRWALMHELRGDDEPPLEAVLNRISPCDLVLVEGYKREAHAKIEARRTGASKTEPLTPGDPAIVAIATDHPIEGESVPVLDLNDVSAIADFIIDHCRLPERNAAE</sequence>
<dbReference type="GO" id="GO:0006777">
    <property type="term" value="P:Mo-molybdopterin cofactor biosynthetic process"/>
    <property type="evidence" value="ECO:0007669"/>
    <property type="project" value="InterPro"/>
</dbReference>
<reference evidence="2 3" key="1">
    <citation type="submission" date="2018-04" db="EMBL/GenBank/DDBJ databases">
        <title>Genomic Encyclopedia of Archaeal and Bacterial Type Strains, Phase II (KMG-II): from individual species to whole genera.</title>
        <authorList>
            <person name="Goeker M."/>
        </authorList>
    </citation>
    <scope>NUCLEOTIDE SEQUENCE [LARGE SCALE GENOMIC DNA]</scope>
    <source>
        <strain evidence="2 3">DSM 23382</strain>
    </source>
</reference>
<accession>A0A2T5V1D9</accession>
<evidence type="ECO:0000259" key="1">
    <source>
        <dbReference type="Pfam" id="PF03205"/>
    </source>
</evidence>
<dbReference type="Proteomes" id="UP000244081">
    <property type="component" value="Unassembled WGS sequence"/>
</dbReference>
<dbReference type="Pfam" id="PF03205">
    <property type="entry name" value="MobB"/>
    <property type="match status" value="1"/>
</dbReference>
<evidence type="ECO:0000313" key="3">
    <source>
        <dbReference type="Proteomes" id="UP000244081"/>
    </source>
</evidence>
<dbReference type="PANTHER" id="PTHR40072">
    <property type="entry name" value="MOLYBDOPTERIN-GUANINE DINUCLEOTIDE BIOSYNTHESIS ADAPTER PROTEIN-RELATED"/>
    <property type="match status" value="1"/>
</dbReference>
<organism evidence="2 3">
    <name type="scientific">Breoghania corrubedonensis</name>
    <dbReference type="NCBI Taxonomy" id="665038"/>
    <lineage>
        <taxon>Bacteria</taxon>
        <taxon>Pseudomonadati</taxon>
        <taxon>Pseudomonadota</taxon>
        <taxon>Alphaproteobacteria</taxon>
        <taxon>Hyphomicrobiales</taxon>
        <taxon>Stappiaceae</taxon>
        <taxon>Breoghania</taxon>
    </lineage>
</organism>
<dbReference type="CDD" id="cd03116">
    <property type="entry name" value="MobB"/>
    <property type="match status" value="1"/>
</dbReference>
<dbReference type="Gene3D" id="3.40.50.300">
    <property type="entry name" value="P-loop containing nucleotide triphosphate hydrolases"/>
    <property type="match status" value="1"/>
</dbReference>
<proteinExistence type="predicted"/>
<comment type="caution">
    <text evidence="2">The sequence shown here is derived from an EMBL/GenBank/DDBJ whole genome shotgun (WGS) entry which is preliminary data.</text>
</comment>
<dbReference type="InterPro" id="IPR052539">
    <property type="entry name" value="MGD_biosynthesis_adapter"/>
</dbReference>
<evidence type="ECO:0000313" key="2">
    <source>
        <dbReference type="EMBL" id="PTW57550.1"/>
    </source>
</evidence>
<dbReference type="InterPro" id="IPR004435">
    <property type="entry name" value="MobB_dom"/>
</dbReference>
<dbReference type="EMBL" id="QAYG01000010">
    <property type="protein sequence ID" value="PTW57550.1"/>
    <property type="molecule type" value="Genomic_DNA"/>
</dbReference>
<dbReference type="NCBIfam" id="TIGR00176">
    <property type="entry name" value="mobB"/>
    <property type="match status" value="1"/>
</dbReference>
<feature type="domain" description="Molybdopterin-guanine dinucleotide biosynthesis protein B (MobB)" evidence="1">
    <location>
        <begin position="5"/>
        <end position="138"/>
    </location>
</feature>